<dbReference type="Proteomes" id="UP001143856">
    <property type="component" value="Unassembled WGS sequence"/>
</dbReference>
<comment type="caution">
    <text evidence="1">The sequence shown here is derived from an EMBL/GenBank/DDBJ whole genome shotgun (WGS) entry which is preliminary data.</text>
</comment>
<organism evidence="1 2">
    <name type="scientific">Xylaria curta</name>
    <dbReference type="NCBI Taxonomy" id="42375"/>
    <lineage>
        <taxon>Eukaryota</taxon>
        <taxon>Fungi</taxon>
        <taxon>Dikarya</taxon>
        <taxon>Ascomycota</taxon>
        <taxon>Pezizomycotina</taxon>
        <taxon>Sordariomycetes</taxon>
        <taxon>Xylariomycetidae</taxon>
        <taxon>Xylariales</taxon>
        <taxon>Xylariaceae</taxon>
        <taxon>Xylaria</taxon>
    </lineage>
</organism>
<protein>
    <submittedName>
        <fullName evidence="1">Uncharacterized protein</fullName>
    </submittedName>
</protein>
<evidence type="ECO:0000313" key="1">
    <source>
        <dbReference type="EMBL" id="KAJ2966009.1"/>
    </source>
</evidence>
<name>A0ACC1MIB9_9PEZI</name>
<reference evidence="1" key="1">
    <citation type="submission" date="2022-10" db="EMBL/GenBank/DDBJ databases">
        <title>Genome Sequence of Xylaria curta.</title>
        <authorList>
            <person name="Buettner E."/>
        </authorList>
    </citation>
    <scope>NUCLEOTIDE SEQUENCE</scope>
    <source>
        <strain evidence="1">Babe10</strain>
    </source>
</reference>
<gene>
    <name evidence="1" type="ORF">NUW58_g10774</name>
</gene>
<evidence type="ECO:0000313" key="2">
    <source>
        <dbReference type="Proteomes" id="UP001143856"/>
    </source>
</evidence>
<dbReference type="EMBL" id="JAPDGR010005329">
    <property type="protein sequence ID" value="KAJ2966009.1"/>
    <property type="molecule type" value="Genomic_DNA"/>
</dbReference>
<accession>A0ACC1MIB9</accession>
<proteinExistence type="predicted"/>
<sequence length="141" mass="15241">MAVGLAESMNLAAAQGIDLAVLGEVLNAGPAASAYSRSKIAKILTQDWSPQATTKDCYNSSKLICSAVEASGARSPLIQTCRSMYAEATEAGYGEEDMISIIKLLAQSQPKTVTDRSRVVRDMERWRNFALTAYLIKLSFT</sequence>
<keyword evidence="2" id="KW-1185">Reference proteome</keyword>